<name>A0A317T8H0_9CHLB</name>
<evidence type="ECO:0000256" key="7">
    <source>
        <dbReference type="ARBA" id="ARBA00023014"/>
    </source>
</evidence>
<dbReference type="InterPro" id="IPR007197">
    <property type="entry name" value="rSAM"/>
</dbReference>
<dbReference type="Gene3D" id="3.80.30.20">
    <property type="entry name" value="tm_1862 like domain"/>
    <property type="match status" value="1"/>
</dbReference>
<dbReference type="SUPFAM" id="SSF102114">
    <property type="entry name" value="Radical SAM enzymes"/>
    <property type="match status" value="1"/>
</dbReference>
<evidence type="ECO:0000313" key="10">
    <source>
        <dbReference type="EMBL" id="PWW81731.1"/>
    </source>
</evidence>
<comment type="cofactor">
    <cofactor evidence="1">
        <name>[4Fe-4S] cluster</name>
        <dbReference type="ChEBI" id="CHEBI:49883"/>
    </cofactor>
</comment>
<dbReference type="InterPro" id="IPR034466">
    <property type="entry name" value="Methyltransferase_Class_B"/>
</dbReference>
<feature type="domain" description="B12-binding" evidence="8">
    <location>
        <begin position="75"/>
        <end position="212"/>
    </location>
</feature>
<dbReference type="CDD" id="cd01335">
    <property type="entry name" value="Radical_SAM"/>
    <property type="match status" value="1"/>
</dbReference>
<reference evidence="11" key="1">
    <citation type="submission" date="2017-10" db="EMBL/GenBank/DDBJ databases">
        <authorList>
            <person name="Gaisin V.A."/>
            <person name="Rysina M.S."/>
            <person name="Grouzdev D.S."/>
        </authorList>
    </citation>
    <scope>NUCLEOTIDE SEQUENCE [LARGE SCALE GENOMIC DNA]</scope>
    <source>
        <strain evidence="11">V1</strain>
    </source>
</reference>
<dbReference type="EMBL" id="PDNZ01000005">
    <property type="protein sequence ID" value="PWW81731.1"/>
    <property type="molecule type" value="Genomic_DNA"/>
</dbReference>
<dbReference type="SFLD" id="SFLDG01082">
    <property type="entry name" value="B12-binding_domain_containing"/>
    <property type="match status" value="1"/>
</dbReference>
<proteinExistence type="predicted"/>
<dbReference type="PROSITE" id="PS51918">
    <property type="entry name" value="RADICAL_SAM"/>
    <property type="match status" value="1"/>
</dbReference>
<dbReference type="Proteomes" id="UP000246278">
    <property type="component" value="Unassembled WGS sequence"/>
</dbReference>
<dbReference type="OrthoDB" id="9801424at2"/>
<dbReference type="PANTHER" id="PTHR43409">
    <property type="entry name" value="ANAEROBIC MAGNESIUM-PROTOPORPHYRIN IX MONOMETHYL ESTER CYCLASE-RELATED"/>
    <property type="match status" value="1"/>
</dbReference>
<keyword evidence="7" id="KW-0411">Iron-sulfur</keyword>
<feature type="domain" description="Radical SAM core" evidence="9">
    <location>
        <begin position="245"/>
        <end position="472"/>
    </location>
</feature>
<dbReference type="GO" id="GO:0003824">
    <property type="term" value="F:catalytic activity"/>
    <property type="evidence" value="ECO:0007669"/>
    <property type="project" value="InterPro"/>
</dbReference>
<evidence type="ECO:0000256" key="5">
    <source>
        <dbReference type="ARBA" id="ARBA00022723"/>
    </source>
</evidence>
<evidence type="ECO:0000256" key="6">
    <source>
        <dbReference type="ARBA" id="ARBA00023004"/>
    </source>
</evidence>
<evidence type="ECO:0000256" key="3">
    <source>
        <dbReference type="ARBA" id="ARBA00022679"/>
    </source>
</evidence>
<comment type="caution">
    <text evidence="10">The sequence shown here is derived from an EMBL/GenBank/DDBJ whole genome shotgun (WGS) entry which is preliminary data.</text>
</comment>
<evidence type="ECO:0000256" key="4">
    <source>
        <dbReference type="ARBA" id="ARBA00022691"/>
    </source>
</evidence>
<evidence type="ECO:0000259" key="9">
    <source>
        <dbReference type="PROSITE" id="PS51918"/>
    </source>
</evidence>
<dbReference type="SMART" id="SM00729">
    <property type="entry name" value="Elp3"/>
    <property type="match status" value="1"/>
</dbReference>
<accession>A0A317T8H0</accession>
<dbReference type="InterPro" id="IPR058240">
    <property type="entry name" value="rSAM_sf"/>
</dbReference>
<protein>
    <submittedName>
        <fullName evidence="10">Uncharacterized protein</fullName>
    </submittedName>
</protein>
<evidence type="ECO:0000256" key="1">
    <source>
        <dbReference type="ARBA" id="ARBA00001966"/>
    </source>
</evidence>
<gene>
    <name evidence="10" type="ORF">CR164_07775</name>
</gene>
<evidence type="ECO:0000313" key="11">
    <source>
        <dbReference type="Proteomes" id="UP000246278"/>
    </source>
</evidence>
<dbReference type="Gene3D" id="3.40.50.280">
    <property type="entry name" value="Cobalamin-binding domain"/>
    <property type="match status" value="1"/>
</dbReference>
<dbReference type="Pfam" id="PF04055">
    <property type="entry name" value="Radical_SAM"/>
    <property type="match status" value="1"/>
</dbReference>
<evidence type="ECO:0000259" key="8">
    <source>
        <dbReference type="PROSITE" id="PS51332"/>
    </source>
</evidence>
<dbReference type="AlphaFoldDB" id="A0A317T8H0"/>
<dbReference type="GO" id="GO:0046872">
    <property type="term" value="F:metal ion binding"/>
    <property type="evidence" value="ECO:0007669"/>
    <property type="project" value="UniProtKB-KW"/>
</dbReference>
<dbReference type="GO" id="GO:0051539">
    <property type="term" value="F:4 iron, 4 sulfur cluster binding"/>
    <property type="evidence" value="ECO:0007669"/>
    <property type="project" value="UniProtKB-KW"/>
</dbReference>
<sequence length="501" mass="54430">MNAVPANNVGQHLCAEAPVLLYPKCSVRVMAHHCRCSAPIPLSSLTERGDWSIPCAKTIPKDCSLICRQPFKAMKKRLVLIKPPEISRFNFGTFSLAVLAAAVRHIADVTLIDATSLTCDEAIKKVLDESPDIVGITVMSQESVKSACSFVSSLKTDTENTPAQPTIIAGGHGASMNPEPLLAAGASAIVYGEGEKTLLQVIENGIVPGTKGIICYGNSGTIKGKPQQPVLPLDCLEKPARDLMPDPEGVFLLETSRGCPHSCKFCETTRFSGKRWRPFSPSRVVGEIRELVEEYGAWIIHLADDNFAADPERVLNICKELQKGPLPAIILASARADDLLAHPSLLKEMSDARIRRITVGIETLDPSAAKKAGKAISLDTYREVFRKMRAYDIFSIASFIVGLPGETPVARQKNIAFALFAAPDTAHFLPFLPLPGTPYAKGRTIGLPDPEDVRDSAVFNNTFRKHHTTVTRLKRAVGKGGIRGLFAEKVLQKSKEHIPYP</sequence>
<dbReference type="InterPro" id="IPR006158">
    <property type="entry name" value="Cobalamin-bd"/>
</dbReference>
<dbReference type="InterPro" id="IPR023404">
    <property type="entry name" value="rSAM_horseshoe"/>
</dbReference>
<keyword evidence="6" id="KW-0408">Iron</keyword>
<dbReference type="SFLD" id="SFLDG01123">
    <property type="entry name" value="methyltransferase_(Class_B)"/>
    <property type="match status" value="1"/>
</dbReference>
<keyword evidence="4" id="KW-0949">S-adenosyl-L-methionine</keyword>
<dbReference type="GO" id="GO:0005829">
    <property type="term" value="C:cytosol"/>
    <property type="evidence" value="ECO:0007669"/>
    <property type="project" value="TreeGrafter"/>
</dbReference>
<keyword evidence="5" id="KW-0479">Metal-binding</keyword>
<keyword evidence="11" id="KW-1185">Reference proteome</keyword>
<keyword evidence="3" id="KW-0808">Transferase</keyword>
<dbReference type="InterPro" id="IPR051198">
    <property type="entry name" value="BchE-like"/>
</dbReference>
<keyword evidence="2" id="KW-0489">Methyltransferase</keyword>
<dbReference type="GO" id="GO:0031419">
    <property type="term" value="F:cobalamin binding"/>
    <property type="evidence" value="ECO:0007669"/>
    <property type="project" value="InterPro"/>
</dbReference>
<organism evidence="10 11">
    <name type="scientific">Prosthecochloris marina</name>
    <dbReference type="NCBI Taxonomy" id="2017681"/>
    <lineage>
        <taxon>Bacteria</taxon>
        <taxon>Pseudomonadati</taxon>
        <taxon>Chlorobiota</taxon>
        <taxon>Chlorobiia</taxon>
        <taxon>Chlorobiales</taxon>
        <taxon>Chlorobiaceae</taxon>
        <taxon>Prosthecochloris</taxon>
    </lineage>
</organism>
<dbReference type="Pfam" id="PF02310">
    <property type="entry name" value="B12-binding"/>
    <property type="match status" value="1"/>
</dbReference>
<dbReference type="PANTHER" id="PTHR43409:SF7">
    <property type="entry name" value="BLL1977 PROTEIN"/>
    <property type="match status" value="1"/>
</dbReference>
<dbReference type="PROSITE" id="PS51332">
    <property type="entry name" value="B12_BINDING"/>
    <property type="match status" value="1"/>
</dbReference>
<evidence type="ECO:0000256" key="2">
    <source>
        <dbReference type="ARBA" id="ARBA00022603"/>
    </source>
</evidence>
<dbReference type="InterPro" id="IPR006638">
    <property type="entry name" value="Elp3/MiaA/NifB-like_rSAM"/>
</dbReference>
<dbReference type="SFLD" id="SFLDS00029">
    <property type="entry name" value="Radical_SAM"/>
    <property type="match status" value="1"/>
</dbReference>